<accession>D6SU10</accession>
<comment type="caution">
    <text evidence="1">The sequence shown here is derived from an EMBL/GenBank/DDBJ whole genome shotgun (WGS) entry which is preliminary data.</text>
</comment>
<evidence type="ECO:0000313" key="1">
    <source>
        <dbReference type="EMBL" id="EFI33101.1"/>
    </source>
</evidence>
<dbReference type="RefSeq" id="WP_008871793.1">
    <property type="nucleotide sequence ID" value="NZ_ACJN02000004.1"/>
</dbReference>
<name>D6SU10_9BACT</name>
<sequence length="74" mass="8530">MSIQYIVNESGVPTAVVVSIEEWEMLLDKVRKMEPERDDTEYLLQSETMKKRLLEARSRSGGKSWEEVQDALGI</sequence>
<dbReference type="AlphaFoldDB" id="D6SU10"/>
<keyword evidence="2" id="KW-1185">Reference proteome</keyword>
<protein>
    <recommendedName>
        <fullName evidence="3">Antitoxin</fullName>
    </recommendedName>
</protein>
<dbReference type="EMBL" id="ACJN02000004">
    <property type="protein sequence ID" value="EFI33101.1"/>
    <property type="molecule type" value="Genomic_DNA"/>
</dbReference>
<dbReference type="Proteomes" id="UP000005496">
    <property type="component" value="Unassembled WGS sequence"/>
</dbReference>
<evidence type="ECO:0000313" key="2">
    <source>
        <dbReference type="Proteomes" id="UP000005496"/>
    </source>
</evidence>
<gene>
    <name evidence="1" type="ORF">Dthio_PD0416</name>
</gene>
<organism evidence="1 2">
    <name type="scientific">Desulfonatronospira thiodismutans ASO3-1</name>
    <dbReference type="NCBI Taxonomy" id="555779"/>
    <lineage>
        <taxon>Bacteria</taxon>
        <taxon>Pseudomonadati</taxon>
        <taxon>Thermodesulfobacteriota</taxon>
        <taxon>Desulfovibrionia</taxon>
        <taxon>Desulfovibrionales</taxon>
        <taxon>Desulfonatronovibrionaceae</taxon>
        <taxon>Desulfonatronospira</taxon>
    </lineage>
</organism>
<evidence type="ECO:0008006" key="3">
    <source>
        <dbReference type="Google" id="ProtNLM"/>
    </source>
</evidence>
<proteinExistence type="predicted"/>
<reference evidence="1" key="1">
    <citation type="submission" date="2010-05" db="EMBL/GenBank/DDBJ databases">
        <title>The draft genome of Desulfonatronospira thiodismutans ASO3-1.</title>
        <authorList>
            <consortium name="US DOE Joint Genome Institute (JGI-PGF)"/>
            <person name="Lucas S."/>
            <person name="Copeland A."/>
            <person name="Lapidus A."/>
            <person name="Cheng J.-F."/>
            <person name="Bruce D."/>
            <person name="Goodwin L."/>
            <person name="Pitluck S."/>
            <person name="Chertkov O."/>
            <person name="Brettin T."/>
            <person name="Detter J.C."/>
            <person name="Han C."/>
            <person name="Land M.L."/>
            <person name="Hauser L."/>
            <person name="Kyrpides N."/>
            <person name="Mikhailova N."/>
            <person name="Muyzer G."/>
            <person name="Woyke T."/>
        </authorList>
    </citation>
    <scope>NUCLEOTIDE SEQUENCE [LARGE SCALE GENOMIC DNA]</scope>
    <source>
        <strain evidence="1">ASO3-1</strain>
    </source>
</reference>